<dbReference type="Gene3D" id="3.30.530.20">
    <property type="match status" value="1"/>
</dbReference>
<comment type="similarity">
    <text evidence="1">Belongs to the NAD(P)-dependent epimerase/dehydratase family. SDR39U1 subfamily.</text>
</comment>
<dbReference type="AlphaFoldDB" id="A0A1I6UEH9"/>
<evidence type="ECO:0000256" key="1">
    <source>
        <dbReference type="ARBA" id="ARBA00009353"/>
    </source>
</evidence>
<reference evidence="5" key="1">
    <citation type="submission" date="2016-10" db="EMBL/GenBank/DDBJ databases">
        <authorList>
            <person name="Varghese N."/>
            <person name="Submissions S."/>
        </authorList>
    </citation>
    <scope>NUCLEOTIDE SEQUENCE [LARGE SCALE GENOMIC DNA]</scope>
    <source>
        <strain evidence="5">DSM 44771</strain>
    </source>
</reference>
<dbReference type="CDD" id="cd07820">
    <property type="entry name" value="SRPBCC_3"/>
    <property type="match status" value="1"/>
</dbReference>
<dbReference type="Pfam" id="PF01370">
    <property type="entry name" value="Epimerase"/>
    <property type="match status" value="1"/>
</dbReference>
<dbReference type="SUPFAM" id="SSF55961">
    <property type="entry name" value="Bet v1-like"/>
    <property type="match status" value="1"/>
</dbReference>
<gene>
    <name evidence="4" type="ORF">SAMN05660874_04844</name>
</gene>
<dbReference type="Gene3D" id="3.40.50.720">
    <property type="entry name" value="NAD(P)-binding Rossmann-like Domain"/>
    <property type="match status" value="1"/>
</dbReference>
<dbReference type="SUPFAM" id="SSF51735">
    <property type="entry name" value="NAD(P)-binding Rossmann-fold domains"/>
    <property type="match status" value="1"/>
</dbReference>
<evidence type="ECO:0000313" key="5">
    <source>
        <dbReference type="Proteomes" id="UP000198852"/>
    </source>
</evidence>
<feature type="domain" description="NAD-dependent epimerase/dehydratase" evidence="2">
    <location>
        <begin position="150"/>
        <end position="360"/>
    </location>
</feature>
<dbReference type="InterPro" id="IPR036291">
    <property type="entry name" value="NAD(P)-bd_dom_sf"/>
</dbReference>
<dbReference type="PANTHER" id="PTHR11092">
    <property type="entry name" value="SUGAR NUCLEOTIDE EPIMERASE RELATED"/>
    <property type="match status" value="1"/>
</dbReference>
<dbReference type="InterPro" id="IPR010099">
    <property type="entry name" value="SDR39U1"/>
</dbReference>
<dbReference type="NCBIfam" id="TIGR01777">
    <property type="entry name" value="yfcH"/>
    <property type="match status" value="1"/>
</dbReference>
<accession>A0A1I6UEH9</accession>
<evidence type="ECO:0000259" key="3">
    <source>
        <dbReference type="Pfam" id="PF08338"/>
    </source>
</evidence>
<proteinExistence type="inferred from homology"/>
<name>A0A1I6UEH9_9PSEU</name>
<dbReference type="OrthoDB" id="9801773at2"/>
<dbReference type="Proteomes" id="UP000198852">
    <property type="component" value="Unassembled WGS sequence"/>
</dbReference>
<dbReference type="InterPro" id="IPR023393">
    <property type="entry name" value="START-like_dom_sf"/>
</dbReference>
<sequence>MELTHSSVVDAPVEEVFAWHSRPGAITRLTPPWQPVRVLAESSSLRDGQAVLGLPGGFRWVAAHQPDGYDPPHRFVDALVSRPPVGALPWRHTHRFTAVGDQRTRVDDAIDTPVPGCALRAMLRYRHAQLAEDLAAHARYRSLSDRALTVAVTGSSGLVGSAVTALLSTGGHRVIRLVRRAARHRDERRWDPLDPAVDLLRGVDAVIHLAGEPIVGRFTQAHKAAVRDSRVEPTRLLAMRAATTPDGPGAFVSASAIGIYGPDRGEEPLTEDSERGDGFLAEVVADWEAATAPAERAGLRCVQVRTGIVQSPGGGTLQLLYPLFAAGLGGRLGDGRQWLSWIGIDDLAEIYLRAVCDPAAAGPLNAVAPNPARNEDYTRVLATVLRRPAVVPVPALAPRILLGQEGAGELALADQHVRPARLLAAEHVFRHAELRSALRHVLGALPPSRASDAA</sequence>
<evidence type="ECO:0000259" key="2">
    <source>
        <dbReference type="Pfam" id="PF01370"/>
    </source>
</evidence>
<dbReference type="RefSeq" id="WP_093422447.1">
    <property type="nucleotide sequence ID" value="NZ_FOZX01000010.1"/>
</dbReference>
<evidence type="ECO:0000313" key="4">
    <source>
        <dbReference type="EMBL" id="SFS99804.1"/>
    </source>
</evidence>
<dbReference type="InterPro" id="IPR001509">
    <property type="entry name" value="Epimerase_deHydtase"/>
</dbReference>
<keyword evidence="5" id="KW-1185">Reference proteome</keyword>
<feature type="domain" description="DUF1731" evidence="3">
    <location>
        <begin position="393"/>
        <end position="441"/>
    </location>
</feature>
<evidence type="ECO:0008006" key="6">
    <source>
        <dbReference type="Google" id="ProtNLM"/>
    </source>
</evidence>
<dbReference type="EMBL" id="FOZX01000010">
    <property type="protein sequence ID" value="SFS99804.1"/>
    <property type="molecule type" value="Genomic_DNA"/>
</dbReference>
<dbReference type="Pfam" id="PF08338">
    <property type="entry name" value="DUF1731"/>
    <property type="match status" value="1"/>
</dbReference>
<organism evidence="4 5">
    <name type="scientific">Saccharopolyspora flava</name>
    <dbReference type="NCBI Taxonomy" id="95161"/>
    <lineage>
        <taxon>Bacteria</taxon>
        <taxon>Bacillati</taxon>
        <taxon>Actinomycetota</taxon>
        <taxon>Actinomycetes</taxon>
        <taxon>Pseudonocardiales</taxon>
        <taxon>Pseudonocardiaceae</taxon>
        <taxon>Saccharopolyspora</taxon>
    </lineage>
</organism>
<protein>
    <recommendedName>
        <fullName evidence="6">TIGR01777 family protein</fullName>
    </recommendedName>
</protein>
<dbReference type="STRING" id="95161.SAMN05660874_04844"/>
<dbReference type="PANTHER" id="PTHR11092:SF0">
    <property type="entry name" value="EPIMERASE FAMILY PROTEIN SDR39U1"/>
    <property type="match status" value="1"/>
</dbReference>
<dbReference type="InterPro" id="IPR013549">
    <property type="entry name" value="DUF1731"/>
</dbReference>